<dbReference type="EMBL" id="JARTFS010000022">
    <property type="protein sequence ID" value="MED4404026.1"/>
    <property type="molecule type" value="Genomic_DNA"/>
</dbReference>
<comment type="caution">
    <text evidence="1">The sequence shown here is derived from an EMBL/GenBank/DDBJ whole genome shotgun (WGS) entry which is preliminary data.</text>
</comment>
<dbReference type="Pfam" id="PF11148">
    <property type="entry name" value="DUF2922"/>
    <property type="match status" value="1"/>
</dbReference>
<dbReference type="Proteomes" id="UP001342826">
    <property type="component" value="Unassembled WGS sequence"/>
</dbReference>
<dbReference type="RefSeq" id="WP_328003190.1">
    <property type="nucleotide sequence ID" value="NZ_JARTFS010000022.1"/>
</dbReference>
<keyword evidence="2" id="KW-1185">Reference proteome</keyword>
<organism evidence="1 2">
    <name type="scientific">Metabacillus fastidiosus</name>
    <dbReference type="NCBI Taxonomy" id="1458"/>
    <lineage>
        <taxon>Bacteria</taxon>
        <taxon>Bacillati</taxon>
        <taxon>Bacillota</taxon>
        <taxon>Bacilli</taxon>
        <taxon>Bacillales</taxon>
        <taxon>Bacillaceae</taxon>
        <taxon>Metabacillus</taxon>
    </lineage>
</organism>
<name>A0ABU6P410_9BACI</name>
<protein>
    <submittedName>
        <fullName evidence="1">DUF2922 domain-containing protein</fullName>
    </submittedName>
</protein>
<evidence type="ECO:0000313" key="2">
    <source>
        <dbReference type="Proteomes" id="UP001342826"/>
    </source>
</evidence>
<accession>A0ABU6P410</accession>
<evidence type="ECO:0000313" key="1">
    <source>
        <dbReference type="EMBL" id="MED4404026.1"/>
    </source>
</evidence>
<proteinExistence type="predicted"/>
<reference evidence="1 2" key="1">
    <citation type="submission" date="2023-03" db="EMBL/GenBank/DDBJ databases">
        <title>Bacillus Genome Sequencing.</title>
        <authorList>
            <person name="Dunlap C."/>
        </authorList>
    </citation>
    <scope>NUCLEOTIDE SEQUENCE [LARGE SCALE GENOMIC DNA]</scope>
    <source>
        <strain evidence="1 2">NRS-1717</strain>
    </source>
</reference>
<sequence>MAKVLELVFDAEHGTAKLTVRNPKDSLTPLEVKTAMDQMVQGNVFISANGFLVSPKSARIIDRTTQDIVLP</sequence>
<dbReference type="InterPro" id="IPR021321">
    <property type="entry name" value="DUF2922"/>
</dbReference>
<gene>
    <name evidence="1" type="ORF">P9271_22320</name>
</gene>